<keyword evidence="5" id="KW-0410">Iron transport</keyword>
<dbReference type="SMART" id="SM00965">
    <property type="entry name" value="STN"/>
    <property type="match status" value="1"/>
</dbReference>
<keyword evidence="15" id="KW-0732">Signal</keyword>
<dbReference type="InterPro" id="IPR012910">
    <property type="entry name" value="Plug_dom"/>
</dbReference>
<evidence type="ECO:0000313" key="18">
    <source>
        <dbReference type="Proteomes" id="UP000069205"/>
    </source>
</evidence>
<keyword evidence="18" id="KW-1185">Reference proteome</keyword>
<evidence type="ECO:0000256" key="7">
    <source>
        <dbReference type="ARBA" id="ARBA00023004"/>
    </source>
</evidence>
<dbReference type="GO" id="GO:0015344">
    <property type="term" value="F:siderophore uptake transmembrane transporter activity"/>
    <property type="evidence" value="ECO:0007669"/>
    <property type="project" value="TreeGrafter"/>
</dbReference>
<dbReference type="RefSeq" id="WP_053378679.1">
    <property type="nucleotide sequence ID" value="NZ_CP011801.1"/>
</dbReference>
<feature type="region of interest" description="Disordered" evidence="14">
    <location>
        <begin position="118"/>
        <end position="139"/>
    </location>
</feature>
<evidence type="ECO:0000256" key="12">
    <source>
        <dbReference type="PROSITE-ProRule" id="PRU01360"/>
    </source>
</evidence>
<name>A0A0K2G8Y0_NITMO</name>
<dbReference type="GO" id="GO:0009279">
    <property type="term" value="C:cell outer membrane"/>
    <property type="evidence" value="ECO:0007669"/>
    <property type="project" value="UniProtKB-SubCell"/>
</dbReference>
<dbReference type="Gene3D" id="2.170.130.10">
    <property type="entry name" value="TonB-dependent receptor, plug domain"/>
    <property type="match status" value="1"/>
</dbReference>
<evidence type="ECO:0000256" key="2">
    <source>
        <dbReference type="ARBA" id="ARBA00009810"/>
    </source>
</evidence>
<dbReference type="PATRIC" id="fig|42253.5.peg.870"/>
<dbReference type="GO" id="GO:0038023">
    <property type="term" value="F:signaling receptor activity"/>
    <property type="evidence" value="ECO:0007669"/>
    <property type="project" value="InterPro"/>
</dbReference>
<sequence>MRIERLRLVAPLSAALLAIAVFTGSGFAADSEPPEADDAVTFDIPPQPLPEALVAFSARTKLHVVYEGPIAHGVRSPGVTGVLTPTDALRRLLDGTGLSYRFIDRRTITLDRAAAVAQPAPASLRHSPPPSGAPEGEKPVLVPEVAVTATRTERSLAAIPQAVTVVTKEQIEEQRYVSRGLVDILAQLVPGMAPSTQSLSNFGQGIRGRNVLVLIDGVPQGTSRQSFRELMAIDPYAVERIEVVRGATAIYGDGATGGIINIITKQAGEGKPSFTTESVVTSQPTNPTASIGGRFYQSASGQHGGFDYSVSGSYERFGGFFDADGSRVPPDPNSQGGLADSNAGNLFVKLGKNFGAQRLQLTANHYRIFQNTDYTTDPIVNTTPGRQPARALKGLQLDQDQGSVNTVVNMDYHHRDFFGSRIHAQVYYRHFFTRFFPFDGRAFSSFGNSIIQSHIASERAGTRLEIETPLPIPAGARAPLVLWGLDFNHERTDQPVSIMDATAFTNSGGLVFNTTGERPWTPPITMRNLGLFAQFEWQVLERLLVRAGARHERVGVHLDDFRTIAGNAIVGGDKEFNKTVFNAGGVLTVTKAVSLYGSFSQGFSIPDISRVLRTAGAGTVFETAGFRPQTVNNYEAGVRGQWSRLQTSLAYFYTRSKLNASFAPDLSIQFAPEWTEGVEGTLDVQPDDRWRLGGTVSYVEGKLDLNNNGNYTWLDGFRIPPMKVTGYIEHETWPEYHWRNRVQVLFAGWRDRFSNSTAFGRLPVEGYAVVDLLSSIKAGPGTLRFGVQNLLNNRYFPVVSQLQSVDSAYTAARGMLVSLGYSVTY</sequence>
<dbReference type="Gene3D" id="2.40.170.20">
    <property type="entry name" value="TonB-dependent receptor, beta-barrel domain"/>
    <property type="match status" value="1"/>
</dbReference>
<keyword evidence="10 17" id="KW-0675">Receptor</keyword>
<dbReference type="PROSITE" id="PS52016">
    <property type="entry name" value="TONB_DEPENDENT_REC_3"/>
    <property type="match status" value="1"/>
</dbReference>
<keyword evidence="4 12" id="KW-1134">Transmembrane beta strand</keyword>
<comment type="similarity">
    <text evidence="2 12 13">Belongs to the TonB-dependent receptor family.</text>
</comment>
<feature type="domain" description="Secretin/TonB short N-terminal" evidence="16">
    <location>
        <begin position="62"/>
        <end position="113"/>
    </location>
</feature>
<dbReference type="GO" id="GO:0044718">
    <property type="term" value="P:siderophore transmembrane transport"/>
    <property type="evidence" value="ECO:0007669"/>
    <property type="project" value="TreeGrafter"/>
</dbReference>
<dbReference type="PANTHER" id="PTHR30069:SF42">
    <property type="entry name" value="FERRIC AEROBACTIN RECEPTOR"/>
    <property type="match status" value="1"/>
</dbReference>
<keyword evidence="11 12" id="KW-0998">Cell outer membrane</keyword>
<dbReference type="Proteomes" id="UP000069205">
    <property type="component" value="Chromosome"/>
</dbReference>
<dbReference type="OrthoDB" id="9760333at2"/>
<dbReference type="InterPro" id="IPR000531">
    <property type="entry name" value="Beta-barrel_TonB"/>
</dbReference>
<evidence type="ECO:0000256" key="1">
    <source>
        <dbReference type="ARBA" id="ARBA00004571"/>
    </source>
</evidence>
<dbReference type="Gene3D" id="3.55.50.30">
    <property type="match status" value="1"/>
</dbReference>
<keyword evidence="5" id="KW-0406">Ion transport</keyword>
<dbReference type="AlphaFoldDB" id="A0A0K2G8Y0"/>
<dbReference type="Pfam" id="PF07715">
    <property type="entry name" value="Plug"/>
    <property type="match status" value="1"/>
</dbReference>
<gene>
    <name evidence="17" type="ORF">NITMOv2_0889</name>
</gene>
<keyword evidence="7" id="KW-0408">Iron</keyword>
<dbReference type="PANTHER" id="PTHR30069">
    <property type="entry name" value="TONB-DEPENDENT OUTER MEMBRANE RECEPTOR"/>
    <property type="match status" value="1"/>
</dbReference>
<keyword evidence="8 13" id="KW-0798">TonB box</keyword>
<dbReference type="InterPro" id="IPR036942">
    <property type="entry name" value="Beta-barrel_TonB_sf"/>
</dbReference>
<keyword evidence="3 12" id="KW-0813">Transport</keyword>
<dbReference type="CDD" id="cd01347">
    <property type="entry name" value="ligand_gated_channel"/>
    <property type="match status" value="1"/>
</dbReference>
<dbReference type="InterPro" id="IPR039426">
    <property type="entry name" value="TonB-dep_rcpt-like"/>
</dbReference>
<evidence type="ECO:0000256" key="11">
    <source>
        <dbReference type="ARBA" id="ARBA00023237"/>
    </source>
</evidence>
<evidence type="ECO:0000256" key="6">
    <source>
        <dbReference type="ARBA" id="ARBA00022692"/>
    </source>
</evidence>
<dbReference type="InterPro" id="IPR010105">
    <property type="entry name" value="TonB_sidphr_rcpt"/>
</dbReference>
<evidence type="ECO:0000256" key="13">
    <source>
        <dbReference type="RuleBase" id="RU003357"/>
    </source>
</evidence>
<evidence type="ECO:0000256" key="15">
    <source>
        <dbReference type="SAM" id="SignalP"/>
    </source>
</evidence>
<dbReference type="SUPFAM" id="SSF56935">
    <property type="entry name" value="Porins"/>
    <property type="match status" value="1"/>
</dbReference>
<evidence type="ECO:0000259" key="16">
    <source>
        <dbReference type="SMART" id="SM00965"/>
    </source>
</evidence>
<dbReference type="NCBIfam" id="TIGR01783">
    <property type="entry name" value="TonB-siderophor"/>
    <property type="match status" value="1"/>
</dbReference>
<feature type="signal peptide" evidence="15">
    <location>
        <begin position="1"/>
        <end position="28"/>
    </location>
</feature>
<evidence type="ECO:0000313" key="17">
    <source>
        <dbReference type="EMBL" id="ALA57324.1"/>
    </source>
</evidence>
<dbReference type="Pfam" id="PF07660">
    <property type="entry name" value="STN"/>
    <property type="match status" value="1"/>
</dbReference>
<organism evidence="17 18">
    <name type="scientific">Nitrospira moscoviensis</name>
    <dbReference type="NCBI Taxonomy" id="42253"/>
    <lineage>
        <taxon>Bacteria</taxon>
        <taxon>Pseudomonadati</taxon>
        <taxon>Nitrospirota</taxon>
        <taxon>Nitrospiria</taxon>
        <taxon>Nitrospirales</taxon>
        <taxon>Nitrospiraceae</taxon>
        <taxon>Nitrospira</taxon>
    </lineage>
</organism>
<dbReference type="STRING" id="42253.NITMOv2_0889"/>
<keyword evidence="9 12" id="KW-0472">Membrane</keyword>
<evidence type="ECO:0000256" key="14">
    <source>
        <dbReference type="SAM" id="MobiDB-lite"/>
    </source>
</evidence>
<accession>A0A0K2G8Y0</accession>
<dbReference type="InterPro" id="IPR011662">
    <property type="entry name" value="Secretin/TonB_short_N"/>
</dbReference>
<evidence type="ECO:0000256" key="5">
    <source>
        <dbReference type="ARBA" id="ARBA00022496"/>
    </source>
</evidence>
<evidence type="ECO:0000256" key="10">
    <source>
        <dbReference type="ARBA" id="ARBA00023170"/>
    </source>
</evidence>
<evidence type="ECO:0000256" key="3">
    <source>
        <dbReference type="ARBA" id="ARBA00022448"/>
    </source>
</evidence>
<dbReference type="KEGG" id="nmv:NITMOv2_0889"/>
<dbReference type="EMBL" id="CP011801">
    <property type="protein sequence ID" value="ALA57324.1"/>
    <property type="molecule type" value="Genomic_DNA"/>
</dbReference>
<comment type="subcellular location">
    <subcellularLocation>
        <location evidence="1 12">Cell outer membrane</location>
        <topology evidence="1 12">Multi-pass membrane protein</topology>
    </subcellularLocation>
</comment>
<dbReference type="Pfam" id="PF00593">
    <property type="entry name" value="TonB_dep_Rec_b-barrel"/>
    <property type="match status" value="1"/>
</dbReference>
<evidence type="ECO:0000256" key="4">
    <source>
        <dbReference type="ARBA" id="ARBA00022452"/>
    </source>
</evidence>
<keyword evidence="6 12" id="KW-0812">Transmembrane</keyword>
<reference evidence="17 18" key="1">
    <citation type="journal article" date="2015" name="Proc. Natl. Acad. Sci. U.S.A.">
        <title>Expanded metabolic versatility of ubiquitous nitrite-oxidizing bacteria from the genus Nitrospira.</title>
        <authorList>
            <person name="Koch H."/>
            <person name="Lucker S."/>
            <person name="Albertsen M."/>
            <person name="Kitzinger K."/>
            <person name="Herbold C."/>
            <person name="Spieck E."/>
            <person name="Nielsen P.H."/>
            <person name="Wagner M."/>
            <person name="Daims H."/>
        </authorList>
    </citation>
    <scope>NUCLEOTIDE SEQUENCE [LARGE SCALE GENOMIC DNA]</scope>
    <source>
        <strain evidence="17 18">NSP M-1</strain>
    </source>
</reference>
<dbReference type="InterPro" id="IPR037066">
    <property type="entry name" value="Plug_dom_sf"/>
</dbReference>
<evidence type="ECO:0000256" key="9">
    <source>
        <dbReference type="ARBA" id="ARBA00023136"/>
    </source>
</evidence>
<proteinExistence type="inferred from homology"/>
<evidence type="ECO:0000256" key="8">
    <source>
        <dbReference type="ARBA" id="ARBA00023077"/>
    </source>
</evidence>
<feature type="chain" id="PRO_5005476812" evidence="15">
    <location>
        <begin position="29"/>
        <end position="825"/>
    </location>
</feature>
<protein>
    <submittedName>
        <fullName evidence="17">TonB-dependent siderophore receptor</fullName>
    </submittedName>
</protein>